<evidence type="ECO:0000313" key="5">
    <source>
        <dbReference type="Proteomes" id="UP001529255"/>
    </source>
</evidence>
<name>A0ABT7LV47_9STRE</name>
<accession>A0ABT7LV47</accession>
<dbReference type="InterPro" id="IPR001584">
    <property type="entry name" value="Integrase_cat-core"/>
</dbReference>
<feature type="domain" description="Integrase catalytic" evidence="3">
    <location>
        <begin position="148"/>
        <end position="312"/>
    </location>
</feature>
<evidence type="ECO:0000256" key="2">
    <source>
        <dbReference type="SAM" id="MobiDB-lite"/>
    </source>
</evidence>
<evidence type="ECO:0000256" key="1">
    <source>
        <dbReference type="ARBA" id="ARBA00002286"/>
    </source>
</evidence>
<dbReference type="SUPFAM" id="SSF53098">
    <property type="entry name" value="Ribonuclease H-like"/>
    <property type="match status" value="1"/>
</dbReference>
<proteinExistence type="predicted"/>
<dbReference type="InterPro" id="IPR050900">
    <property type="entry name" value="Transposase_IS3/IS150/IS904"/>
</dbReference>
<organism evidence="4 5">
    <name type="scientific">Streptococcus raffinosi</name>
    <dbReference type="NCBI Taxonomy" id="3053355"/>
    <lineage>
        <taxon>Bacteria</taxon>
        <taxon>Bacillati</taxon>
        <taxon>Bacillota</taxon>
        <taxon>Bacilli</taxon>
        <taxon>Lactobacillales</taxon>
        <taxon>Streptococcaceae</taxon>
        <taxon>Streptococcus</taxon>
    </lineage>
</organism>
<dbReference type="Pfam" id="PF13276">
    <property type="entry name" value="HTH_21"/>
    <property type="match status" value="1"/>
</dbReference>
<reference evidence="4 5" key="1">
    <citation type="submission" date="2023-06" db="EMBL/GenBank/DDBJ databases">
        <title>A potential novel species of Streptococcus isolated from human milk sample.</title>
        <authorList>
            <person name="Nguyen H.V."/>
            <person name="Trinh A.T.V."/>
            <person name="Hoang A.T.L."/>
            <person name="Bui L.N.H."/>
            <person name="Tran Q.T.L."/>
            <person name="Trinh T."/>
        </authorList>
    </citation>
    <scope>NUCLEOTIDE SEQUENCE [LARGE SCALE GENOMIC DNA]</scope>
    <source>
        <strain evidence="4 5">VTCC 12812</strain>
    </source>
</reference>
<comment type="function">
    <text evidence="1">Involved in the transposition of the insertion sequence.</text>
</comment>
<dbReference type="InterPro" id="IPR036397">
    <property type="entry name" value="RNaseH_sf"/>
</dbReference>
<dbReference type="InterPro" id="IPR048020">
    <property type="entry name" value="Transpos_IS3"/>
</dbReference>
<dbReference type="EMBL" id="JASUZV010000025">
    <property type="protein sequence ID" value="MDL5044427.1"/>
    <property type="molecule type" value="Genomic_DNA"/>
</dbReference>
<protein>
    <submittedName>
        <fullName evidence="4">IS3 family transposase</fullName>
    </submittedName>
</protein>
<dbReference type="PANTHER" id="PTHR46889:SF4">
    <property type="entry name" value="TRANSPOSASE INSO FOR INSERTION SEQUENCE ELEMENT IS911B-RELATED"/>
    <property type="match status" value="1"/>
</dbReference>
<feature type="region of interest" description="Disordered" evidence="2">
    <location>
        <begin position="304"/>
        <end position="323"/>
    </location>
</feature>
<dbReference type="PROSITE" id="PS50994">
    <property type="entry name" value="INTEGRASE"/>
    <property type="match status" value="1"/>
</dbReference>
<dbReference type="Pfam" id="PF00665">
    <property type="entry name" value="rve"/>
    <property type="match status" value="1"/>
</dbReference>
<dbReference type="RefSeq" id="WP_285956396.1">
    <property type="nucleotide sequence ID" value="NZ_JASUZV010000025.1"/>
</dbReference>
<gene>
    <name evidence="4" type="ORF">QRD39_10095</name>
</gene>
<comment type="caution">
    <text evidence="4">The sequence shown here is derived from an EMBL/GenBank/DDBJ whole genome shotgun (WGS) entry which is preliminary data.</text>
</comment>
<dbReference type="Gene3D" id="3.30.420.10">
    <property type="entry name" value="Ribonuclease H-like superfamily/Ribonuclease H"/>
    <property type="match status" value="1"/>
</dbReference>
<evidence type="ECO:0000259" key="3">
    <source>
        <dbReference type="PROSITE" id="PS50994"/>
    </source>
</evidence>
<dbReference type="Proteomes" id="UP001529255">
    <property type="component" value="Unassembled WGS sequence"/>
</dbReference>
<dbReference type="InterPro" id="IPR025948">
    <property type="entry name" value="HTH-like_dom"/>
</dbReference>
<dbReference type="PANTHER" id="PTHR46889">
    <property type="entry name" value="TRANSPOSASE INSF FOR INSERTION SEQUENCE IS3B-RELATED"/>
    <property type="match status" value="1"/>
</dbReference>
<sequence length="344" mass="40234">MVTGEPKQRLIAQNRALKLKLYQFIKTSHKEKGWAISWMCQLAQMSRAAYYKWLNHKPSQREVRDQAILERILEIAKTNNGLFGSGKMTLALNNNLVDGEKPIYRRTVARIMCVNRIYSSKTKYKKQKRYTSSKPDQTAENVLNRDFNSEHPNEKWCIDVTEEKVPGTKQKLFICGVLDLYDRYIVSYSISNRNDTALVNSAIKKALKEFPDSHALLHSDRGFQFTRRSFTYMLKAQGMTQSMSRVSRCIDNGPMESWQGIIKEMRAVLYPNVSSFEEMKEAYEKTIHYYLYHDPQERFNGKTPAQVRAEAQENPEQAPYYPIKQSKKYRDYWKTIADKKNQTA</sequence>
<evidence type="ECO:0000313" key="4">
    <source>
        <dbReference type="EMBL" id="MDL5044427.1"/>
    </source>
</evidence>
<dbReference type="InterPro" id="IPR012337">
    <property type="entry name" value="RNaseH-like_sf"/>
</dbReference>
<keyword evidence="5" id="KW-1185">Reference proteome</keyword>
<dbReference type="NCBIfam" id="NF033516">
    <property type="entry name" value="transpos_IS3"/>
    <property type="match status" value="1"/>
</dbReference>